<keyword evidence="8" id="KW-1133">Transmembrane helix</keyword>
<evidence type="ECO:0000256" key="4">
    <source>
        <dbReference type="ARBA" id="ARBA00023053"/>
    </source>
</evidence>
<feature type="transmembrane region" description="Helical" evidence="8">
    <location>
        <begin position="388"/>
        <end position="412"/>
    </location>
</feature>
<feature type="transmembrane region" description="Helical" evidence="8">
    <location>
        <begin position="256"/>
        <end position="272"/>
    </location>
</feature>
<evidence type="ECO:0000256" key="2">
    <source>
        <dbReference type="ARBA" id="ARBA00022448"/>
    </source>
</evidence>
<dbReference type="OrthoDB" id="6132759at2759"/>
<keyword evidence="6" id="KW-0739">Sodium transport</keyword>
<keyword evidence="4" id="KW-0915">Sodium</keyword>
<dbReference type="Proteomes" id="UP000708208">
    <property type="component" value="Unassembled WGS sequence"/>
</dbReference>
<reference evidence="9" key="1">
    <citation type="submission" date="2021-06" db="EMBL/GenBank/DDBJ databases">
        <authorList>
            <person name="Hodson N. C."/>
            <person name="Mongue J. A."/>
            <person name="Jaron S. K."/>
        </authorList>
    </citation>
    <scope>NUCLEOTIDE SEQUENCE</scope>
</reference>
<dbReference type="PANTHER" id="PTHR42985">
    <property type="entry name" value="SODIUM-COUPLED MONOCARBOXYLATE TRANSPORTER"/>
    <property type="match status" value="1"/>
</dbReference>
<sequence>MQVTLLMLSFIPLSLSLYYLYVPVFFNLQLSSAYEYLEMRFSKGTRIFVSLLAVFHLTVYMAIVVLGPSLALQQVAGIDTKLSTGAIFVVCIFYSSIGLVDEGGLSAVWERAANTNRTEFLSFDTDPRTRHTVWTAIIGGYFYWLPMYAATQAQVQRYLSLPSLSSARKAVVINTGCDPLKAKTITNSDQLLPLYVMGSSGDIPGLPGLFVAGLTCASLSTVSSGLSALASILTYDYIQKGFPNLSDEKLSQLSKGVTFIFGCLSFGFGFVVEQMGNLLPATSSLVGSIVGPTLGIFVLGMFFPWSNTKGALTGMVSTLVVMLTFSVGVYIANNDKLLPDQKLELTTDRCPEFSNGTETTESSMYLMSSMDWKDNGDSVLIQILSVSYLWYPAMGTVLTVLIGIIASFYFSLWEDAEEKKFISSDLLSPPLYALWKRLFPKSMSRLVQSDEDLEIVNYFSSTVSSKNTSVYSTDSLEFKKEPLCDLEFKPADPIDRNTI</sequence>
<keyword evidence="8" id="KW-0812">Transmembrane</keyword>
<name>A0A8J2NSH1_9HEXA</name>
<dbReference type="PROSITE" id="PS50283">
    <property type="entry name" value="NA_SOLUT_SYMP_3"/>
    <property type="match status" value="1"/>
</dbReference>
<feature type="transmembrane region" description="Helical" evidence="8">
    <location>
        <begin position="86"/>
        <end position="110"/>
    </location>
</feature>
<evidence type="ECO:0000256" key="3">
    <source>
        <dbReference type="ARBA" id="ARBA00022475"/>
    </source>
</evidence>
<accession>A0A8J2NSH1</accession>
<evidence type="ECO:0000256" key="6">
    <source>
        <dbReference type="ARBA" id="ARBA00023201"/>
    </source>
</evidence>
<dbReference type="PANTHER" id="PTHR42985:SF39">
    <property type="entry name" value="GH10366P"/>
    <property type="match status" value="1"/>
</dbReference>
<evidence type="ECO:0000256" key="1">
    <source>
        <dbReference type="ARBA" id="ARBA00004651"/>
    </source>
</evidence>
<comment type="similarity">
    <text evidence="7">Belongs to the sodium:solute symporter (SSF) (TC 2.A.21) family.</text>
</comment>
<dbReference type="GO" id="GO:0015293">
    <property type="term" value="F:symporter activity"/>
    <property type="evidence" value="ECO:0007669"/>
    <property type="project" value="TreeGrafter"/>
</dbReference>
<dbReference type="InterPro" id="IPR051163">
    <property type="entry name" value="Sodium:Solute_Symporter_SSF"/>
</dbReference>
<evidence type="ECO:0000256" key="8">
    <source>
        <dbReference type="SAM" id="Phobius"/>
    </source>
</evidence>
<feature type="transmembrane region" description="Helical" evidence="8">
    <location>
        <begin position="209"/>
        <end position="235"/>
    </location>
</feature>
<keyword evidence="2" id="KW-0813">Transport</keyword>
<gene>
    <name evidence="9" type="ORF">AFUS01_LOCUS6381</name>
</gene>
<organism evidence="9 10">
    <name type="scientific">Allacma fusca</name>
    <dbReference type="NCBI Taxonomy" id="39272"/>
    <lineage>
        <taxon>Eukaryota</taxon>
        <taxon>Metazoa</taxon>
        <taxon>Ecdysozoa</taxon>
        <taxon>Arthropoda</taxon>
        <taxon>Hexapoda</taxon>
        <taxon>Collembola</taxon>
        <taxon>Symphypleona</taxon>
        <taxon>Sminthuridae</taxon>
        <taxon>Allacma</taxon>
    </lineage>
</organism>
<evidence type="ECO:0008006" key="11">
    <source>
        <dbReference type="Google" id="ProtNLM"/>
    </source>
</evidence>
<evidence type="ECO:0000313" key="10">
    <source>
        <dbReference type="Proteomes" id="UP000708208"/>
    </source>
</evidence>
<feature type="transmembrane region" description="Helical" evidence="8">
    <location>
        <begin position="6"/>
        <end position="26"/>
    </location>
</feature>
<dbReference type="Pfam" id="PF00474">
    <property type="entry name" value="SSF"/>
    <property type="match status" value="1"/>
</dbReference>
<feature type="transmembrane region" description="Helical" evidence="8">
    <location>
        <begin position="284"/>
        <end position="303"/>
    </location>
</feature>
<keyword evidence="8" id="KW-0472">Membrane</keyword>
<feature type="transmembrane region" description="Helical" evidence="8">
    <location>
        <begin position="47"/>
        <end position="66"/>
    </location>
</feature>
<dbReference type="AlphaFoldDB" id="A0A8J2NSH1"/>
<feature type="transmembrane region" description="Helical" evidence="8">
    <location>
        <begin position="131"/>
        <end position="150"/>
    </location>
</feature>
<feature type="transmembrane region" description="Helical" evidence="8">
    <location>
        <begin position="310"/>
        <end position="332"/>
    </location>
</feature>
<protein>
    <recommendedName>
        <fullName evidence="11">Sodium-coupled monocarboxylate transporter 1</fullName>
    </recommendedName>
</protein>
<dbReference type="InterPro" id="IPR001734">
    <property type="entry name" value="Na/solute_symporter"/>
</dbReference>
<dbReference type="GO" id="GO:0006814">
    <property type="term" value="P:sodium ion transport"/>
    <property type="evidence" value="ECO:0007669"/>
    <property type="project" value="UniProtKB-KW"/>
</dbReference>
<evidence type="ECO:0000256" key="5">
    <source>
        <dbReference type="ARBA" id="ARBA00023065"/>
    </source>
</evidence>
<evidence type="ECO:0000313" key="9">
    <source>
        <dbReference type="EMBL" id="CAG7716897.1"/>
    </source>
</evidence>
<comment type="caution">
    <text evidence="9">The sequence shown here is derived from an EMBL/GenBank/DDBJ whole genome shotgun (WGS) entry which is preliminary data.</text>
</comment>
<keyword evidence="5" id="KW-0406">Ion transport</keyword>
<evidence type="ECO:0000256" key="7">
    <source>
        <dbReference type="RuleBase" id="RU362091"/>
    </source>
</evidence>
<comment type="subcellular location">
    <subcellularLocation>
        <location evidence="1">Cell membrane</location>
        <topology evidence="1">Multi-pass membrane protein</topology>
    </subcellularLocation>
</comment>
<keyword evidence="3" id="KW-1003">Cell membrane</keyword>
<keyword evidence="10" id="KW-1185">Reference proteome</keyword>
<dbReference type="EMBL" id="CAJVCH010041955">
    <property type="protein sequence ID" value="CAG7716897.1"/>
    <property type="molecule type" value="Genomic_DNA"/>
</dbReference>
<proteinExistence type="inferred from homology"/>
<dbReference type="GO" id="GO:0005886">
    <property type="term" value="C:plasma membrane"/>
    <property type="evidence" value="ECO:0007669"/>
    <property type="project" value="UniProtKB-SubCell"/>
</dbReference>